<dbReference type="InterPro" id="IPR035906">
    <property type="entry name" value="MetI-like_sf"/>
</dbReference>
<evidence type="ECO:0000256" key="1">
    <source>
        <dbReference type="ARBA" id="ARBA00002949"/>
    </source>
</evidence>
<evidence type="ECO:0000256" key="3">
    <source>
        <dbReference type="ARBA" id="ARBA00007069"/>
    </source>
</evidence>
<dbReference type="CDD" id="cd06261">
    <property type="entry name" value="TM_PBP2"/>
    <property type="match status" value="1"/>
</dbReference>
<evidence type="ECO:0000256" key="9">
    <source>
        <dbReference type="ARBA" id="ARBA00022989"/>
    </source>
</evidence>
<feature type="transmembrane region" description="Helical" evidence="11">
    <location>
        <begin position="94"/>
        <end position="115"/>
    </location>
</feature>
<dbReference type="SUPFAM" id="SSF161098">
    <property type="entry name" value="MetI-like"/>
    <property type="match status" value="1"/>
</dbReference>
<dbReference type="RefSeq" id="WP_207642694.1">
    <property type="nucleotide sequence ID" value="NZ_JACIEQ010000001.1"/>
</dbReference>
<evidence type="ECO:0000256" key="8">
    <source>
        <dbReference type="ARBA" id="ARBA00022692"/>
    </source>
</evidence>
<keyword evidence="4 11" id="KW-0813">Transport</keyword>
<evidence type="ECO:0000259" key="13">
    <source>
        <dbReference type="PROSITE" id="PS50928"/>
    </source>
</evidence>
<sequence>MTPPLGLSVMEWQALTLSLRSATLAVLWSLPLAIGLGWLLARRRFPGHWLLNAVVHLPLVLPPVVIGYLLLVLLGREGVIGAPLHALFGVRLAFSTQAVVIACAVVSFPLLVRAIRQSAESMDHRFEAAARSLGAGELRVFLTVTLPLMSPGILTGLTLGFARAVGEFGATITLAANIPGKTQTLPLALFSVTQSPGGDAAAARLCALSLALAGMALIGSELVSRRMTWEAAR</sequence>
<evidence type="ECO:0000313" key="15">
    <source>
        <dbReference type="Proteomes" id="UP000585681"/>
    </source>
</evidence>
<evidence type="ECO:0000256" key="11">
    <source>
        <dbReference type="RuleBase" id="RU363032"/>
    </source>
</evidence>
<keyword evidence="15" id="KW-1185">Reference proteome</keyword>
<evidence type="ECO:0000256" key="7">
    <source>
        <dbReference type="ARBA" id="ARBA00022519"/>
    </source>
</evidence>
<dbReference type="PANTHER" id="PTHR30183:SF3">
    <property type="entry name" value="MOLYBDENUM TRANSPORT SYSTEM PERMEASE PROTEIN MODB"/>
    <property type="match status" value="1"/>
</dbReference>
<dbReference type="InterPro" id="IPR011867">
    <property type="entry name" value="ModB_ABC"/>
</dbReference>
<dbReference type="NCBIfam" id="NF006939">
    <property type="entry name" value="PRK09421.1"/>
    <property type="match status" value="1"/>
</dbReference>
<dbReference type="EMBL" id="JACIEQ010000001">
    <property type="protein sequence ID" value="MBB4020678.1"/>
    <property type="molecule type" value="Genomic_DNA"/>
</dbReference>
<proteinExistence type="inferred from homology"/>
<keyword evidence="8 11" id="KW-0812">Transmembrane</keyword>
<keyword evidence="9 11" id="KW-1133">Transmembrane helix</keyword>
<dbReference type="Proteomes" id="UP000585681">
    <property type="component" value="Unassembled WGS sequence"/>
</dbReference>
<evidence type="ECO:0000256" key="4">
    <source>
        <dbReference type="ARBA" id="ARBA00022448"/>
    </source>
</evidence>
<keyword evidence="7 12" id="KW-0997">Cell inner membrane</keyword>
<dbReference type="PANTHER" id="PTHR30183">
    <property type="entry name" value="MOLYBDENUM TRANSPORT SYSTEM PERMEASE PROTEIN MODB"/>
    <property type="match status" value="1"/>
</dbReference>
<name>A0A840CAT8_9RHOB</name>
<comment type="similarity">
    <text evidence="3 12">Belongs to the binding-protein-dependent transport system permease family. CysTW subfamily.</text>
</comment>
<dbReference type="FunFam" id="1.10.3720.10:FF:000018">
    <property type="entry name" value="Molybdenum transport system permease"/>
    <property type="match status" value="1"/>
</dbReference>
<protein>
    <recommendedName>
        <fullName evidence="12">Molybdenum transport system permease</fullName>
    </recommendedName>
</protein>
<dbReference type="Gene3D" id="1.10.3720.10">
    <property type="entry name" value="MetI-like"/>
    <property type="match status" value="1"/>
</dbReference>
<evidence type="ECO:0000313" key="14">
    <source>
        <dbReference type="EMBL" id="MBB4020678.1"/>
    </source>
</evidence>
<dbReference type="GO" id="GO:0005886">
    <property type="term" value="C:plasma membrane"/>
    <property type="evidence" value="ECO:0007669"/>
    <property type="project" value="UniProtKB-SubCell"/>
</dbReference>
<comment type="subcellular location">
    <subcellularLocation>
        <location evidence="2 12">Cell inner membrane</location>
        <topology evidence="2 12">Multi-pass membrane protein</topology>
    </subcellularLocation>
    <subcellularLocation>
        <location evidence="11">Cell membrane</location>
        <topology evidence="11">Multi-pass membrane protein</topology>
    </subcellularLocation>
</comment>
<evidence type="ECO:0000256" key="12">
    <source>
        <dbReference type="RuleBase" id="RU365097"/>
    </source>
</evidence>
<feature type="transmembrane region" description="Helical" evidence="11">
    <location>
        <begin position="140"/>
        <end position="162"/>
    </location>
</feature>
<feature type="transmembrane region" description="Helical" evidence="11">
    <location>
        <begin position="201"/>
        <end position="223"/>
    </location>
</feature>
<evidence type="ECO:0000256" key="2">
    <source>
        <dbReference type="ARBA" id="ARBA00004429"/>
    </source>
</evidence>
<evidence type="ECO:0000256" key="6">
    <source>
        <dbReference type="ARBA" id="ARBA00022505"/>
    </source>
</evidence>
<dbReference type="PROSITE" id="PS50928">
    <property type="entry name" value="ABC_TM1"/>
    <property type="match status" value="1"/>
</dbReference>
<dbReference type="Pfam" id="PF00528">
    <property type="entry name" value="BPD_transp_1"/>
    <property type="match status" value="1"/>
</dbReference>
<evidence type="ECO:0000256" key="10">
    <source>
        <dbReference type="ARBA" id="ARBA00023136"/>
    </source>
</evidence>
<feature type="transmembrane region" description="Helical" evidence="11">
    <location>
        <begin position="20"/>
        <end position="41"/>
    </location>
</feature>
<dbReference type="NCBIfam" id="TIGR02141">
    <property type="entry name" value="modB_ABC"/>
    <property type="match status" value="1"/>
</dbReference>
<gene>
    <name evidence="14" type="ORF">GGR17_000469</name>
</gene>
<reference evidence="14" key="1">
    <citation type="submission" date="2020-08" db="EMBL/GenBank/DDBJ databases">
        <title>Genomic Encyclopedia of Type Strains, Phase IV (KMG-IV): sequencing the most valuable type-strain genomes for metagenomic binning, comparative biology and taxonomic classification.</title>
        <authorList>
            <person name="Goeker M."/>
        </authorList>
    </citation>
    <scope>NUCLEOTIDE SEQUENCE [LARGE SCALE GENOMIC DNA]</scope>
    <source>
        <strain evidence="14">DSM 105040</strain>
    </source>
</reference>
<keyword evidence="5" id="KW-1003">Cell membrane</keyword>
<comment type="function">
    <text evidence="1 12">Part of the binding-protein-dependent transport system for molybdenum; probably responsible for the translocation of the substrate across the membrane.</text>
</comment>
<feature type="transmembrane region" description="Helical" evidence="11">
    <location>
        <begin position="53"/>
        <end position="74"/>
    </location>
</feature>
<keyword evidence="6 12" id="KW-0500">Molybdenum</keyword>
<keyword evidence="10 11" id="KW-0472">Membrane</keyword>
<accession>A0A840CAT8</accession>
<feature type="domain" description="ABC transmembrane type-1" evidence="13">
    <location>
        <begin position="15"/>
        <end position="223"/>
    </location>
</feature>
<comment type="caution">
    <text evidence="14">The sequence shown here is derived from an EMBL/GenBank/DDBJ whole genome shotgun (WGS) entry which is preliminary data.</text>
</comment>
<dbReference type="AlphaFoldDB" id="A0A840CAT8"/>
<organism evidence="14 15">
    <name type="scientific">Actibacterium naphthalenivorans</name>
    <dbReference type="NCBI Taxonomy" id="1614693"/>
    <lineage>
        <taxon>Bacteria</taxon>
        <taxon>Pseudomonadati</taxon>
        <taxon>Pseudomonadota</taxon>
        <taxon>Alphaproteobacteria</taxon>
        <taxon>Rhodobacterales</taxon>
        <taxon>Roseobacteraceae</taxon>
        <taxon>Actibacterium</taxon>
    </lineage>
</organism>
<evidence type="ECO:0000256" key="5">
    <source>
        <dbReference type="ARBA" id="ARBA00022475"/>
    </source>
</evidence>
<dbReference type="GO" id="GO:0015098">
    <property type="term" value="F:molybdate ion transmembrane transporter activity"/>
    <property type="evidence" value="ECO:0007669"/>
    <property type="project" value="UniProtKB-UniRule"/>
</dbReference>
<dbReference type="InterPro" id="IPR000515">
    <property type="entry name" value="MetI-like"/>
</dbReference>